<keyword evidence="1" id="KW-0812">Transmembrane</keyword>
<feature type="transmembrane region" description="Helical" evidence="1">
    <location>
        <begin position="295"/>
        <end position="314"/>
    </location>
</feature>
<keyword evidence="3" id="KW-1185">Reference proteome</keyword>
<feature type="transmembrane region" description="Helical" evidence="1">
    <location>
        <begin position="206"/>
        <end position="225"/>
    </location>
</feature>
<proteinExistence type="predicted"/>
<feature type="transmembrane region" description="Helical" evidence="1">
    <location>
        <begin position="127"/>
        <end position="149"/>
    </location>
</feature>
<evidence type="ECO:0000256" key="1">
    <source>
        <dbReference type="SAM" id="Phobius"/>
    </source>
</evidence>
<feature type="transmembrane region" description="Helical" evidence="1">
    <location>
        <begin position="20"/>
        <end position="39"/>
    </location>
</feature>
<keyword evidence="1" id="KW-1133">Transmembrane helix</keyword>
<protein>
    <submittedName>
        <fullName evidence="2">Uncharacterized protein</fullName>
    </submittedName>
</protein>
<feature type="transmembrane region" description="Helical" evidence="1">
    <location>
        <begin position="270"/>
        <end position="289"/>
    </location>
</feature>
<feature type="transmembrane region" description="Helical" evidence="1">
    <location>
        <begin position="155"/>
        <end position="185"/>
    </location>
</feature>
<name>A0A8J6ZX32_DESMC</name>
<organism evidence="2 3">
    <name type="scientific">Desmonostoc muscorum LEGE 12446</name>
    <dbReference type="NCBI Taxonomy" id="1828758"/>
    <lineage>
        <taxon>Bacteria</taxon>
        <taxon>Bacillati</taxon>
        <taxon>Cyanobacteriota</taxon>
        <taxon>Cyanophyceae</taxon>
        <taxon>Nostocales</taxon>
        <taxon>Nostocaceae</taxon>
        <taxon>Desmonostoc</taxon>
    </lineage>
</organism>
<feature type="transmembrane region" description="Helical" evidence="1">
    <location>
        <begin position="326"/>
        <end position="343"/>
    </location>
</feature>
<dbReference type="AlphaFoldDB" id="A0A8J6ZX32"/>
<comment type="caution">
    <text evidence="2">The sequence shown here is derived from an EMBL/GenBank/DDBJ whole genome shotgun (WGS) entry which is preliminary data.</text>
</comment>
<accession>A0A8J6ZX32</accession>
<feature type="transmembrane region" description="Helical" evidence="1">
    <location>
        <begin position="363"/>
        <end position="383"/>
    </location>
</feature>
<keyword evidence="1" id="KW-0472">Membrane</keyword>
<dbReference type="Proteomes" id="UP000622533">
    <property type="component" value="Unassembled WGS sequence"/>
</dbReference>
<dbReference type="RefSeq" id="WP_193923758.1">
    <property type="nucleotide sequence ID" value="NZ_JADEXS020000001.1"/>
</dbReference>
<evidence type="ECO:0000313" key="3">
    <source>
        <dbReference type="Proteomes" id="UP000622533"/>
    </source>
</evidence>
<sequence length="516" mass="60496">MLNKKIIKYASRLPFHSPWFIIIIFSILGLIGILNHSMWRDELNPWLIVRDSESFGDLIANIRYEGHPVLWYFFLAILRKIVDNPIIMQIFHWAITVVSVSLFCLYSPFKYQQKFLFCFGYFIFYEYLLISRNYAFSVLFVFAFCTIFSSRKITYAYLAILLGLLANSSAYGLLVSFSLSLTLLAEFCFDSEHRKQYFNQSQKYDLFLSTLIIIFSFILSIYIITPPTDSYLYGGLNNGWVMQLDFRHFLRSMGRIFGSYLLIIPQHKKWLDLIICAIITLFIAILTLIKLSKKPVALFLYIIGNCIIFAFTYLRFTGMPRHFGHFYLILIAALWLGSYYQDSLVLFNKFSLRPNSITFVQKWHHLALMLILYVQFLGGIYSFSRDLVLPFSASRETAQYIQKAGLDNEFIVASRDANMAPLSGYLNRKFYYPELQKMGSFTLFNKGRQDVEQVQILSQINSLLKNQDEEKKILLILNQKLNVNRNDLKIVPIKDFQRNWVDSERYYLYWVGGTNS</sequence>
<gene>
    <name evidence="2" type="ORF">IQ276_32310</name>
</gene>
<dbReference type="EMBL" id="JADEXS010000733">
    <property type="protein sequence ID" value="MBE9026931.1"/>
    <property type="molecule type" value="Genomic_DNA"/>
</dbReference>
<feature type="transmembrane region" description="Helical" evidence="1">
    <location>
        <begin position="86"/>
        <end position="106"/>
    </location>
</feature>
<reference evidence="2" key="1">
    <citation type="submission" date="2020-10" db="EMBL/GenBank/DDBJ databases">
        <authorList>
            <person name="Castelo-Branco R."/>
            <person name="Eusebio N."/>
            <person name="Adriana R."/>
            <person name="Vieira A."/>
            <person name="Brugerolle De Fraissinette N."/>
            <person name="Rezende De Castro R."/>
            <person name="Schneider M.P."/>
            <person name="Vasconcelos V."/>
            <person name="Leao P.N."/>
        </authorList>
    </citation>
    <scope>NUCLEOTIDE SEQUENCE</scope>
    <source>
        <strain evidence="2">LEGE 12446</strain>
    </source>
</reference>
<evidence type="ECO:0000313" key="2">
    <source>
        <dbReference type="EMBL" id="MBE9026931.1"/>
    </source>
</evidence>